<dbReference type="RefSeq" id="WP_140025527.1">
    <property type="nucleotide sequence ID" value="NZ_JBHUFG010000004.1"/>
</dbReference>
<dbReference type="Proteomes" id="UP000312784">
    <property type="component" value="Unassembled WGS sequence"/>
</dbReference>
<comment type="caution">
    <text evidence="1">The sequence shown here is derived from an EMBL/GenBank/DDBJ whole genome shotgun (WGS) entry which is preliminary data.</text>
</comment>
<sequence>MAVRKQPLRIVTYSGPDPEIALNNEQFEALETAYERPIDATARQHLQQNCNEFLSHKRVEKIRQTWRDVEDQIHPYKDLARSIWTVAYEQDRRSDAFHEFEYILESVLDQQMLRFDAKNELFSFDPENADAGIVPLANDYELPDRPYFIKLSDQLIQEIAMVLSVAVNVAQKRIAEAAEKEVDDGSSVEPIDAFILSMTQWAKIHDLPFASASTREGYDPAPFSKFMTKLLSVMPEPFRETNYSTAGGMEAKIKRVRAAYKKRR</sequence>
<evidence type="ECO:0000313" key="1">
    <source>
        <dbReference type="EMBL" id="TNV13257.1"/>
    </source>
</evidence>
<dbReference type="EMBL" id="VEWL01000010">
    <property type="protein sequence ID" value="TNV13257.1"/>
    <property type="molecule type" value="Genomic_DNA"/>
</dbReference>
<gene>
    <name evidence="1" type="ORF">FIC94_16105</name>
</gene>
<organism evidence="1 2">
    <name type="scientific">Ochrobactrum teleogrylli</name>
    <dbReference type="NCBI Taxonomy" id="2479765"/>
    <lineage>
        <taxon>Bacteria</taxon>
        <taxon>Pseudomonadati</taxon>
        <taxon>Pseudomonadota</taxon>
        <taxon>Alphaproteobacteria</taxon>
        <taxon>Hyphomicrobiales</taxon>
        <taxon>Brucellaceae</taxon>
        <taxon>Brucella/Ochrobactrum group</taxon>
        <taxon>Ochrobactrum</taxon>
    </lineage>
</organism>
<reference evidence="1 2" key="1">
    <citation type="submission" date="2019-06" db="EMBL/GenBank/DDBJ databases">
        <title>Ochrobactrum cricket sp.nov., isolated from the insect Teleogryllus occipitalis living in deserted cropland.</title>
        <authorList>
            <person name="Hu M."/>
        </authorList>
    </citation>
    <scope>NUCLEOTIDE SEQUENCE [LARGE SCALE GENOMIC DNA]</scope>
    <source>
        <strain evidence="1 2">LCB8</strain>
    </source>
</reference>
<protein>
    <submittedName>
        <fullName evidence="1">Uncharacterized protein</fullName>
    </submittedName>
</protein>
<name>A0ABY2Y1U2_9HYPH</name>
<proteinExistence type="predicted"/>
<keyword evidence="2" id="KW-1185">Reference proteome</keyword>
<accession>A0ABY2Y1U2</accession>
<evidence type="ECO:0000313" key="2">
    <source>
        <dbReference type="Proteomes" id="UP000312784"/>
    </source>
</evidence>